<feature type="signal peptide" evidence="1">
    <location>
        <begin position="1"/>
        <end position="24"/>
    </location>
</feature>
<organism evidence="2 3">
    <name type="scientific">Acetomicrobium hydrogeniformans ATCC BAA-1850</name>
    <dbReference type="NCBI Taxonomy" id="592015"/>
    <lineage>
        <taxon>Bacteria</taxon>
        <taxon>Thermotogati</taxon>
        <taxon>Synergistota</taxon>
        <taxon>Synergistia</taxon>
        <taxon>Synergistales</taxon>
        <taxon>Acetomicrobiaceae</taxon>
        <taxon>Acetomicrobium</taxon>
    </lineage>
</organism>
<dbReference type="OrthoDB" id="149576at2"/>
<dbReference type="eggNOG" id="COG1744">
    <property type="taxonomic scope" value="Bacteria"/>
</dbReference>
<keyword evidence="1" id="KW-0732">Signal</keyword>
<dbReference type="RefSeq" id="WP_009202431.1">
    <property type="nucleotide sequence ID" value="NZ_ACJX03000001.1"/>
</dbReference>
<evidence type="ECO:0000256" key="1">
    <source>
        <dbReference type="SAM" id="SignalP"/>
    </source>
</evidence>
<gene>
    <name evidence="2" type="ORF">HMPREF1705_04220</name>
</gene>
<dbReference type="STRING" id="592015.HMPREF1705_04220"/>
<evidence type="ECO:0000313" key="3">
    <source>
        <dbReference type="Proteomes" id="UP000005273"/>
    </source>
</evidence>
<sequence>MKLKVIALTACCFILFFFMGDAEAKNIKMAAIFQTPIEEPWDGAVHQGCIEASNELNVPYEFTEKVGAAGFKRVLREYAERGCDY</sequence>
<protein>
    <recommendedName>
        <fullName evidence="4">Periplasmic binding protein domain-containing protein</fullName>
    </recommendedName>
</protein>
<keyword evidence="3" id="KW-1185">Reference proteome</keyword>
<dbReference type="AlphaFoldDB" id="A0A0T5XB25"/>
<dbReference type="EMBL" id="ACJX03000001">
    <property type="protein sequence ID" value="KRT34965.1"/>
    <property type="molecule type" value="Genomic_DNA"/>
</dbReference>
<name>A0A0T5XB25_9BACT</name>
<evidence type="ECO:0008006" key="4">
    <source>
        <dbReference type="Google" id="ProtNLM"/>
    </source>
</evidence>
<comment type="caution">
    <text evidence="2">The sequence shown here is derived from an EMBL/GenBank/DDBJ whole genome shotgun (WGS) entry which is preliminary data.</text>
</comment>
<reference evidence="3" key="1">
    <citation type="submission" date="2012-09" db="EMBL/GenBank/DDBJ databases">
        <authorList>
            <person name="Weinstock G."/>
            <person name="Sodergren E."/>
            <person name="Clifton S."/>
            <person name="Fulton L."/>
            <person name="Fulton B."/>
            <person name="Courtney L."/>
            <person name="Fronick C."/>
            <person name="Harrison M."/>
            <person name="Strong C."/>
            <person name="Farmer C."/>
            <person name="Delehaunty K."/>
            <person name="Markovic C."/>
            <person name="Hall O."/>
            <person name="Minx P."/>
            <person name="Tomlinson C."/>
            <person name="Mitreva M."/>
            <person name="Nelson J."/>
            <person name="Hou S."/>
            <person name="Wollam A."/>
            <person name="Pepin K.H."/>
            <person name="Johnson M."/>
            <person name="Bhonagiri V."/>
            <person name="Nash W.E."/>
            <person name="Suruliraj S."/>
            <person name="Warren W."/>
            <person name="Chinwalla A."/>
            <person name="Mardis E.R."/>
            <person name="Wilson R.K."/>
        </authorList>
    </citation>
    <scope>NUCLEOTIDE SEQUENCE [LARGE SCALE GENOMIC DNA]</scope>
    <source>
        <strain evidence="3">OS1</strain>
    </source>
</reference>
<proteinExistence type="predicted"/>
<evidence type="ECO:0000313" key="2">
    <source>
        <dbReference type="EMBL" id="KRT34965.1"/>
    </source>
</evidence>
<feature type="chain" id="PRO_5006666445" description="Periplasmic binding protein domain-containing protein" evidence="1">
    <location>
        <begin position="25"/>
        <end position="85"/>
    </location>
</feature>
<dbReference type="Proteomes" id="UP000005273">
    <property type="component" value="Unassembled WGS sequence"/>
</dbReference>
<accession>A0A0T5XB25</accession>